<dbReference type="EMBL" id="FXAO01000001">
    <property type="protein sequence ID" value="SMG12137.1"/>
    <property type="molecule type" value="Genomic_DNA"/>
</dbReference>
<dbReference type="FunFam" id="3.40.30.10:FF:000010">
    <property type="entry name" value="Glutathione peroxidase"/>
    <property type="match status" value="1"/>
</dbReference>
<sequence length="180" mass="20340">MNPFKTFAATIFTSSAPKEKMELQSLYEIKINSLKGTPINLKDFEGKHILFVNVASKCGFTSQYSQLQELQDSFKNKVVVIGLPCNQFGGQEPGSAAEIETFCEVNYGVKFLLTEKINVKGKEQHPLYRWLTKKAVNGLKNSTVKWNFQKYLVDAKGNLIDYYFSNTSPIGSKITQHLKN</sequence>
<accession>A0A1X7IBW5</accession>
<dbReference type="PROSITE" id="PS51355">
    <property type="entry name" value="GLUTATHIONE_PEROXID_3"/>
    <property type="match status" value="1"/>
</dbReference>
<keyword evidence="2 5" id="KW-0575">Peroxidase</keyword>
<dbReference type="InterPro" id="IPR000889">
    <property type="entry name" value="Glutathione_peroxidase"/>
</dbReference>
<dbReference type="STRING" id="188872.SAMN03080602_00672"/>
<dbReference type="OrthoDB" id="9789406at2"/>
<organism evidence="6 7">
    <name type="scientific">Arenibacter troitsensis</name>
    <dbReference type="NCBI Taxonomy" id="188872"/>
    <lineage>
        <taxon>Bacteria</taxon>
        <taxon>Pseudomonadati</taxon>
        <taxon>Bacteroidota</taxon>
        <taxon>Flavobacteriia</taxon>
        <taxon>Flavobacteriales</taxon>
        <taxon>Flavobacteriaceae</taxon>
        <taxon>Arenibacter</taxon>
    </lineage>
</organism>
<keyword evidence="7" id="KW-1185">Reference proteome</keyword>
<gene>
    <name evidence="6" type="ORF">SAMN03080602_00672</name>
</gene>
<dbReference type="RefSeq" id="WP_085496102.1">
    <property type="nucleotide sequence ID" value="NZ_FXAO01000001.1"/>
</dbReference>
<dbReference type="InterPro" id="IPR029759">
    <property type="entry name" value="GPX_AS"/>
</dbReference>
<evidence type="ECO:0000256" key="1">
    <source>
        <dbReference type="ARBA" id="ARBA00006926"/>
    </source>
</evidence>
<reference evidence="7" key="1">
    <citation type="submission" date="2017-04" db="EMBL/GenBank/DDBJ databases">
        <authorList>
            <person name="Varghese N."/>
            <person name="Submissions S."/>
        </authorList>
    </citation>
    <scope>NUCLEOTIDE SEQUENCE [LARGE SCALE GENOMIC DNA]</scope>
    <source>
        <strain evidence="7">DSM 19835</strain>
    </source>
</reference>
<feature type="active site" evidence="4">
    <location>
        <position position="58"/>
    </location>
</feature>
<dbReference type="Gene3D" id="3.40.30.10">
    <property type="entry name" value="Glutaredoxin"/>
    <property type="match status" value="1"/>
</dbReference>
<keyword evidence="3 5" id="KW-0560">Oxidoreductase</keyword>
<dbReference type="Proteomes" id="UP000193420">
    <property type="component" value="Unassembled WGS sequence"/>
</dbReference>
<evidence type="ECO:0000256" key="5">
    <source>
        <dbReference type="RuleBase" id="RU000499"/>
    </source>
</evidence>
<dbReference type="CDD" id="cd00340">
    <property type="entry name" value="GSH_Peroxidase"/>
    <property type="match status" value="1"/>
</dbReference>
<dbReference type="PANTHER" id="PTHR11592">
    <property type="entry name" value="GLUTATHIONE PEROXIDASE"/>
    <property type="match status" value="1"/>
</dbReference>
<dbReference type="GO" id="GO:0006979">
    <property type="term" value="P:response to oxidative stress"/>
    <property type="evidence" value="ECO:0007669"/>
    <property type="project" value="InterPro"/>
</dbReference>
<dbReference type="InterPro" id="IPR036249">
    <property type="entry name" value="Thioredoxin-like_sf"/>
</dbReference>
<evidence type="ECO:0000313" key="6">
    <source>
        <dbReference type="EMBL" id="SMG12137.1"/>
    </source>
</evidence>
<dbReference type="PRINTS" id="PR01011">
    <property type="entry name" value="GLUTPROXDASE"/>
</dbReference>
<proteinExistence type="inferred from homology"/>
<evidence type="ECO:0000256" key="3">
    <source>
        <dbReference type="ARBA" id="ARBA00023002"/>
    </source>
</evidence>
<dbReference type="AlphaFoldDB" id="A0A1X7IBW5"/>
<protein>
    <recommendedName>
        <fullName evidence="5">Glutathione peroxidase</fullName>
    </recommendedName>
</protein>
<dbReference type="SUPFAM" id="SSF52833">
    <property type="entry name" value="Thioredoxin-like"/>
    <property type="match status" value="1"/>
</dbReference>
<evidence type="ECO:0000256" key="4">
    <source>
        <dbReference type="PIRSR" id="PIRSR000303-1"/>
    </source>
</evidence>
<dbReference type="Pfam" id="PF00255">
    <property type="entry name" value="GSHPx"/>
    <property type="match status" value="1"/>
</dbReference>
<evidence type="ECO:0000313" key="7">
    <source>
        <dbReference type="Proteomes" id="UP000193420"/>
    </source>
</evidence>
<dbReference type="PROSITE" id="PS00460">
    <property type="entry name" value="GLUTATHIONE_PEROXID_1"/>
    <property type="match status" value="1"/>
</dbReference>
<name>A0A1X7IBW5_9FLAO</name>
<dbReference type="PANTHER" id="PTHR11592:SF134">
    <property type="entry name" value="PHOSPHOLIPID HYDROPEROXIDE GLUTATHIONE PEROXIDASE"/>
    <property type="match status" value="1"/>
</dbReference>
<evidence type="ECO:0000256" key="2">
    <source>
        <dbReference type="ARBA" id="ARBA00022559"/>
    </source>
</evidence>
<dbReference type="PIRSF" id="PIRSF000303">
    <property type="entry name" value="Glutathion_perox"/>
    <property type="match status" value="1"/>
</dbReference>
<comment type="similarity">
    <text evidence="1 5">Belongs to the glutathione peroxidase family.</text>
</comment>
<dbReference type="GO" id="GO:0004601">
    <property type="term" value="F:peroxidase activity"/>
    <property type="evidence" value="ECO:0007669"/>
    <property type="project" value="UniProtKB-KW"/>
</dbReference>